<dbReference type="Pfam" id="PF17852">
    <property type="entry name" value="Dynein_AAA_lid"/>
    <property type="match status" value="1"/>
</dbReference>
<feature type="domain" description="Dynein heavy chain 3 AAA+ lid" evidence="6">
    <location>
        <begin position="2138"/>
        <end position="2228"/>
    </location>
</feature>
<dbReference type="InterPro" id="IPR041589">
    <property type="entry name" value="DNAH3_AAA_lid_1"/>
</dbReference>
<dbReference type="SUPFAM" id="SSF52540">
    <property type="entry name" value="P-loop containing nucleoside triphosphate hydrolases"/>
    <property type="match status" value="3"/>
</dbReference>
<dbReference type="PANTHER" id="PTHR45703:SF28">
    <property type="entry name" value="DYNEINS HEAVY CHAIN"/>
    <property type="match status" value="1"/>
</dbReference>
<dbReference type="Proteomes" id="UP000515908">
    <property type="component" value="Chromosome 12"/>
</dbReference>
<evidence type="ECO:0000259" key="5">
    <source>
        <dbReference type="Pfam" id="PF17852"/>
    </source>
</evidence>
<dbReference type="InterPro" id="IPR013602">
    <property type="entry name" value="Dynein_heavy_linker"/>
</dbReference>
<feature type="domain" description="Dynein heavy chain hydrolytic ATP-binding dynein motor region" evidence="4">
    <location>
        <begin position="1274"/>
        <end position="1600"/>
    </location>
</feature>
<dbReference type="FunFam" id="3.40.50.300:FF:002429">
    <property type="entry name" value="Dynein heavy chain, putative"/>
    <property type="match status" value="1"/>
</dbReference>
<dbReference type="InterPro" id="IPR035699">
    <property type="entry name" value="AAA_6"/>
</dbReference>
<dbReference type="InterPro" id="IPR042228">
    <property type="entry name" value="Dynein_linker_3"/>
</dbReference>
<feature type="coiled-coil region" evidence="2">
    <location>
        <begin position="657"/>
        <end position="688"/>
    </location>
</feature>
<dbReference type="FunFam" id="3.40.50.300:FF:000063">
    <property type="entry name" value="dynein heavy chain 6, axonemal"/>
    <property type="match status" value="1"/>
</dbReference>
<accession>A0A7G2CI22</accession>
<dbReference type="GO" id="GO:0045505">
    <property type="term" value="F:dynein intermediate chain binding"/>
    <property type="evidence" value="ECO:0007669"/>
    <property type="project" value="InterPro"/>
</dbReference>
<dbReference type="InterPro" id="IPR042222">
    <property type="entry name" value="Dynein_2_N"/>
</dbReference>
<dbReference type="EMBL" id="LR877156">
    <property type="protein sequence ID" value="CAD2219005.1"/>
    <property type="molecule type" value="Genomic_DNA"/>
</dbReference>
<feature type="domain" description="Dynein heavy chain linker" evidence="3">
    <location>
        <begin position="744"/>
        <end position="1143"/>
    </location>
</feature>
<gene>
    <name evidence="7" type="ORF">ADEAN_000649800</name>
</gene>
<dbReference type="FunFam" id="1.10.8.710:FF:000004">
    <property type="entry name" value="Dynein axonemal heavy chain 6"/>
    <property type="match status" value="1"/>
</dbReference>
<dbReference type="OrthoDB" id="447173at2759"/>
<dbReference type="InterPro" id="IPR026983">
    <property type="entry name" value="DHC"/>
</dbReference>
<dbReference type="PANTHER" id="PTHR45703">
    <property type="entry name" value="DYNEIN HEAVY CHAIN"/>
    <property type="match status" value="1"/>
</dbReference>
<evidence type="ECO:0000313" key="7">
    <source>
        <dbReference type="EMBL" id="CAD2219005.1"/>
    </source>
</evidence>
<dbReference type="GO" id="GO:0005524">
    <property type="term" value="F:ATP binding"/>
    <property type="evidence" value="ECO:0007669"/>
    <property type="project" value="InterPro"/>
</dbReference>
<dbReference type="Pfam" id="PF12774">
    <property type="entry name" value="AAA_6"/>
    <property type="match status" value="1"/>
</dbReference>
<dbReference type="GO" id="GO:0007018">
    <property type="term" value="P:microtubule-based movement"/>
    <property type="evidence" value="ECO:0007669"/>
    <property type="project" value="InterPro"/>
</dbReference>
<keyword evidence="2" id="KW-0175">Coiled coil</keyword>
<feature type="domain" description="Dynein heavy chain AAA 5 extension" evidence="5">
    <location>
        <begin position="1778"/>
        <end position="1916"/>
    </location>
</feature>
<evidence type="ECO:0000256" key="2">
    <source>
        <dbReference type="SAM" id="Coils"/>
    </source>
</evidence>
<dbReference type="Pfam" id="PF08393">
    <property type="entry name" value="DHC_N2"/>
    <property type="match status" value="1"/>
</dbReference>
<dbReference type="Gene3D" id="1.10.287.2620">
    <property type="match status" value="1"/>
</dbReference>
<dbReference type="Gene3D" id="3.20.180.20">
    <property type="entry name" value="Dynein heavy chain, N-terminal domain 2"/>
    <property type="match status" value="1"/>
</dbReference>
<dbReference type="Gene3D" id="1.10.8.710">
    <property type="match status" value="1"/>
</dbReference>
<organism evidence="7 8">
    <name type="scientific">Angomonas deanei</name>
    <dbReference type="NCBI Taxonomy" id="59799"/>
    <lineage>
        <taxon>Eukaryota</taxon>
        <taxon>Discoba</taxon>
        <taxon>Euglenozoa</taxon>
        <taxon>Kinetoplastea</taxon>
        <taxon>Metakinetoplastina</taxon>
        <taxon>Trypanosomatida</taxon>
        <taxon>Trypanosomatidae</taxon>
        <taxon>Strigomonadinae</taxon>
        <taxon>Angomonas</taxon>
    </lineage>
</organism>
<dbReference type="InterPro" id="IPR027417">
    <property type="entry name" value="P-loop_NTPase"/>
</dbReference>
<dbReference type="Gene3D" id="1.20.58.1120">
    <property type="match status" value="1"/>
</dbReference>
<dbReference type="FunFam" id="3.20.180.20:FF:000005">
    <property type="entry name" value="Dynein heavy chain, putative"/>
    <property type="match status" value="1"/>
</dbReference>
<name>A0A7G2CI22_9TRYP</name>
<evidence type="ECO:0000259" key="6">
    <source>
        <dbReference type="Pfam" id="PF17857"/>
    </source>
</evidence>
<keyword evidence="8" id="KW-1185">Reference proteome</keyword>
<dbReference type="FunFam" id="1.20.58.1120:FF:000001">
    <property type="entry name" value="dynein heavy chain 2, axonemal"/>
    <property type="match status" value="1"/>
</dbReference>
<evidence type="ECO:0000259" key="4">
    <source>
        <dbReference type="Pfam" id="PF12774"/>
    </source>
</evidence>
<dbReference type="Gene3D" id="1.20.140.100">
    <property type="entry name" value="Dynein heavy chain, N-terminal domain 2"/>
    <property type="match status" value="1"/>
</dbReference>
<evidence type="ECO:0000259" key="3">
    <source>
        <dbReference type="Pfam" id="PF08393"/>
    </source>
</evidence>
<dbReference type="Gene3D" id="1.20.920.30">
    <property type="match status" value="1"/>
</dbReference>
<dbReference type="GO" id="GO:0051959">
    <property type="term" value="F:dynein light intermediate chain binding"/>
    <property type="evidence" value="ECO:0007669"/>
    <property type="project" value="InterPro"/>
</dbReference>
<dbReference type="Pfam" id="PF12775">
    <property type="entry name" value="AAA_7"/>
    <property type="match status" value="1"/>
</dbReference>
<dbReference type="FunFam" id="1.20.140.100:FF:000004">
    <property type="entry name" value="Dynein axonemal heavy chain 6"/>
    <property type="match status" value="1"/>
</dbReference>
<comment type="similarity">
    <text evidence="1">Belongs to the dynein heavy chain family.</text>
</comment>
<dbReference type="InterPro" id="IPR041466">
    <property type="entry name" value="Dynein_AAA5_ext"/>
</dbReference>
<dbReference type="Gene3D" id="3.40.50.300">
    <property type="entry name" value="P-loop containing nucleotide triphosphate hydrolases"/>
    <property type="match status" value="3"/>
</dbReference>
<dbReference type="GO" id="GO:0030286">
    <property type="term" value="C:dynein complex"/>
    <property type="evidence" value="ECO:0007669"/>
    <property type="project" value="InterPro"/>
</dbReference>
<sequence>MEIANSNPNDEGKFLPAEGITQVNDVFTIQPCRVVGWDQEKNAVEVKWGPTSKDSQEVQVTPRIFVRLLAEDPIMYVQRLLNAHSQREKAMSWIRYRLCCDAMPTEGLEGLDAGMADRLRHLGTGIPQLSEAEFSEVNERAAALVEEITLEWQRSYNRILLQDRMKHDEAVLRMVARTTHMNLEELVKGPNVEISRTENGDPGTVIETEGEDFNFEENEKMFSFSTYFTQPEVVSALTGVQKQCLAVSEGCLFDLPKERQMPLEVFQKRQQEHLKSVSEFLKGHWLKNVQEIITDSFNTAGKGWLNVKESKQDIYEMSKLKKFFSTVKFMMEDTLFQLVYTSLQSFTEFLEETCEFNVTVKDMTVVENRWPGSDADDCVEKQPLFSIDLIEGGDRFAYSISYEDFQKVIVDLFNAAISCTEAIPQVERHVMSQYFWRRDDDGPYLDFVRQDEERVRALRDRVCNALTKAQEPLREYLTTYDELLALLRLDKNQFIEAYAQEEHSLEEMKEEIFKHLKAKRTVSDRIPPFLTVGNFVVDCQSFRFLMAKKEEDIAKLIMKYISTTARKKSTEIRDGFVGITKIIEKQPQTPEKLFELLQYIDNMGEPVAELVQSIEEVRQHYAILETFQFELTDDESKQKWEAVAWPRQLALRTSSVKKELEKTQEELHASLAKEQEEFSKRVEQLQRIVATFSKYTDANEADKVAAEVKKQNIEIRQCIDAARSINNDQRLFNDRPTDYRSVFELDKEFKPYSDLWLTTYGWQESYRRWNTDAFDTLDADEIENTVTTSAKTMASLAKTFKDKTATLNIVEELREKIEAFKPWVPIITSLRHPGMKERHWKGLSEKLNMKLAPGDTILLLEDCEPLLAHKDEIVSYCEVAAKESQIEKALHEMRAKWEGKVFAIDEYKETGTFILKDTTEIVELLDEHLNLTQQLQFSPFKKYFEEAITDWERSLNLISDVLEQWVECQRTWRYLEPIFSSDDIANQLPKLTKFFEKVDKTWRRIMGNVQQQPVVLEFCIGTNKLLDQLREANKILEEVQRGLNDYLADKRQTFPRFYFLSDDELLDILSQSREVRRIDANISKLFEFIAKLEWEGENTIVGFHSVEGEFIPAATNLIPEGNVEIWLQKVEKLMKESVHNQVKLSYEAYLSTQRSKWVLEWCAQAVIAVAQVYWTQGCEESLSQNGNVDDFYTLLDKQLFELVDVVQSPLSALQRINMGALITIEVHAKDTISNMSELQVSSVNSFEWMKQLRFYFNHSDNLCHIRQVDAHFIYGGEYLGNTGRLVVTPLTDRIYLTLTGALALCLGGAPAGPAGTGKTETTKDLAKALAKQCVVFNCQEGMTYLSMAKFFKGLGWTGAWACFDEFNRIDVEVLSVVAQQVTDLQQACLTKQYRILFEESEIVVDPTHAIFITMNPGYAGRTELPDNLKVLFRPVACMVPDYAMIGEIRLFSYGYKKARALAQKMVMTFKLSSEQLSSQDHYDFGMRAVNTVISAAGLNKRENPDENEDVLLLRALRDSNVPKFLKDDIILFEGIISDLFPGTALPQTDYGAIVKALEDNITANSLQTVDVFIKKCLQLYDITTLRHGLMLVGPTGGGKTSAYTTLQNALTTCAVQQEKGKDMGSRDFMKVYTHVCNPKAVTMDQLYGAYDENGEWKDGILCILFRRAAKYGDEGNLIGKHWVVFDGPVDALWIESMNTVLDENKKLCLVSGEIISMNRDMVMMFEVEDLAVASPATVSRCGMIYLDPETCVPTSASIATWCATLPSHVKSQSERLLEFANQYLDTLVTYTRENLKEYVPSTRSGLIYSFFRMMQGYLASFQGPKSATGLPPEREAVLEAAIIPLSFFSLVWSVGSSCDEVGRELFSKKMYELAQTFGHTDLLPTLQEGDTVYDYCYQYFPIPSDEDGETGWIHWSNLRPTFDIPRGTKFDDIIVPTVDNTRQQYVLKHLLSQKVNVAAVGPTGTGKSIQVSKLVLGDEMGANFLGLTFTFSAQTKAPLLLNSLMAKFDKRRSNVYGAPPGKHFIIFVDDTNLPQQEQYGAQPPLELLRQLLGHGGFYTFTGIPRFNQIIDCSLALAMGPPGGGRSLISNRFMRFFNYLSFPEMSEASKKDILGCIVKAGFQQGGVAEDVKQLSGEVISATLRLFSSCAKSFLPTPSHVHYTFNMRDVMRIFPQIYKATSKNVPDGEALTRLWIHEAQRVFYDRLIDDNDKGVFIGFIEEEVKKLGFDKSFSEITADRLIFGGFLSESNQYEQIKDMDQLSKKFNELLDSYNDENETPMSF</sequence>
<reference evidence="7 8" key="1">
    <citation type="submission" date="2020-08" db="EMBL/GenBank/DDBJ databases">
        <authorList>
            <person name="Newling K."/>
            <person name="Davey J."/>
            <person name="Forrester S."/>
        </authorList>
    </citation>
    <scope>NUCLEOTIDE SEQUENCE [LARGE SCALE GENOMIC DNA]</scope>
    <source>
        <strain evidence="8">Crithidia deanei Carvalho (ATCC PRA-265)</strain>
    </source>
</reference>
<dbReference type="InterPro" id="IPR043157">
    <property type="entry name" value="Dynein_AAA1S"/>
</dbReference>
<dbReference type="VEuPathDB" id="TriTrypDB:ADEAN_000649800"/>
<proteinExistence type="inferred from homology"/>
<protein>
    <submittedName>
        <fullName evidence="7">Uncharacterized protein</fullName>
    </submittedName>
</protein>
<evidence type="ECO:0000256" key="1">
    <source>
        <dbReference type="ARBA" id="ARBA00008887"/>
    </source>
</evidence>
<evidence type="ECO:0000313" key="8">
    <source>
        <dbReference type="Proteomes" id="UP000515908"/>
    </source>
</evidence>
<dbReference type="Pfam" id="PF17857">
    <property type="entry name" value="AAA_lid_1"/>
    <property type="match status" value="1"/>
</dbReference>